<reference evidence="3 4" key="1">
    <citation type="submission" date="2018-07" db="EMBL/GenBank/DDBJ databases">
        <title>Genomic Encyclopedia of Type Strains, Phase III (KMG-III): the genomes of soil and plant-associated and newly described type strains.</title>
        <authorList>
            <person name="Whitman W."/>
        </authorList>
    </citation>
    <scope>NUCLEOTIDE SEQUENCE [LARGE SCALE GENOMIC DNA]</scope>
    <source>
        <strain evidence="3 4">CECT 8488</strain>
    </source>
</reference>
<sequence>MKNFMKVFAMLAGFALGGISLAETAQATLILDFKFEDPNQIAGPNDTIEMWATFSNSSTSDQTFLSDGQPIGLSIYWGDLVQVGAGYEWNTPISTVESFLDLVLTPGESIRFLFGYLNPVSGPVAPGTYSSNGGDITVNGVLYGGWMENIFTVTVVDSSDVPAPGMLGLIALGLVMVGFGRRRA</sequence>
<proteinExistence type="predicted"/>
<evidence type="ECO:0000256" key="2">
    <source>
        <dbReference type="SAM" id="SignalP"/>
    </source>
</evidence>
<keyword evidence="1" id="KW-0472">Membrane</keyword>
<feature type="chain" id="PRO_5017831698" evidence="2">
    <location>
        <begin position="28"/>
        <end position="184"/>
    </location>
</feature>
<evidence type="ECO:0000256" key="1">
    <source>
        <dbReference type="SAM" id="Phobius"/>
    </source>
</evidence>
<keyword evidence="2" id="KW-0732">Signal</keyword>
<dbReference type="EMBL" id="QRDW01000001">
    <property type="protein sequence ID" value="RED53867.1"/>
    <property type="molecule type" value="Genomic_DNA"/>
</dbReference>
<keyword evidence="1" id="KW-1133">Transmembrane helix</keyword>
<organism evidence="3 4">
    <name type="scientific">Aestuariispira insulae</name>
    <dbReference type="NCBI Taxonomy" id="1461337"/>
    <lineage>
        <taxon>Bacteria</taxon>
        <taxon>Pseudomonadati</taxon>
        <taxon>Pseudomonadota</taxon>
        <taxon>Alphaproteobacteria</taxon>
        <taxon>Rhodospirillales</taxon>
        <taxon>Kiloniellaceae</taxon>
        <taxon>Aestuariispira</taxon>
    </lineage>
</organism>
<comment type="caution">
    <text evidence="3">The sequence shown here is derived from an EMBL/GenBank/DDBJ whole genome shotgun (WGS) entry which is preliminary data.</text>
</comment>
<keyword evidence="1" id="KW-0812">Transmembrane</keyword>
<dbReference type="OrthoDB" id="9180697at2"/>
<accession>A0A3D9HWK8</accession>
<gene>
    <name evidence="3" type="ORF">DFP90_101666</name>
</gene>
<feature type="signal peptide" evidence="2">
    <location>
        <begin position="1"/>
        <end position="27"/>
    </location>
</feature>
<name>A0A3D9HWK8_9PROT</name>
<evidence type="ECO:0000313" key="4">
    <source>
        <dbReference type="Proteomes" id="UP000256845"/>
    </source>
</evidence>
<keyword evidence="4" id="KW-1185">Reference proteome</keyword>
<dbReference type="Proteomes" id="UP000256845">
    <property type="component" value="Unassembled WGS sequence"/>
</dbReference>
<evidence type="ECO:0000313" key="3">
    <source>
        <dbReference type="EMBL" id="RED53867.1"/>
    </source>
</evidence>
<feature type="transmembrane region" description="Helical" evidence="1">
    <location>
        <begin position="161"/>
        <end position="180"/>
    </location>
</feature>
<dbReference type="RefSeq" id="WP_115934971.1">
    <property type="nucleotide sequence ID" value="NZ_QRDW01000001.1"/>
</dbReference>
<protein>
    <submittedName>
        <fullName evidence="3">Putative secreted protein with PEP-CTERM sorting signal</fullName>
    </submittedName>
</protein>
<dbReference type="AlphaFoldDB" id="A0A3D9HWK8"/>